<feature type="transmembrane region" description="Helical" evidence="4">
    <location>
        <begin position="210"/>
        <end position="229"/>
    </location>
</feature>
<feature type="domain" description="Major facilitator superfamily (MFS) profile" evidence="5">
    <location>
        <begin position="165"/>
        <end position="392"/>
    </location>
</feature>
<evidence type="ECO:0000313" key="6">
    <source>
        <dbReference type="EMBL" id="AQQ04034.1"/>
    </source>
</evidence>
<evidence type="ECO:0000313" key="7">
    <source>
        <dbReference type="Proteomes" id="UP000188174"/>
    </source>
</evidence>
<name>A0ABN4WQM3_9HYPH</name>
<keyword evidence="2 4" id="KW-1133">Transmembrane helix</keyword>
<feature type="transmembrane region" description="Helical" evidence="4">
    <location>
        <begin position="7"/>
        <end position="34"/>
    </location>
</feature>
<dbReference type="PANTHER" id="PTHR23534:SF1">
    <property type="entry name" value="MAJOR FACILITATOR SUPERFAMILY PROTEIN"/>
    <property type="match status" value="1"/>
</dbReference>
<dbReference type="SUPFAM" id="SSF103473">
    <property type="entry name" value="MFS general substrate transporter"/>
    <property type="match status" value="1"/>
</dbReference>
<dbReference type="PANTHER" id="PTHR23534">
    <property type="entry name" value="MFS PERMEASE"/>
    <property type="match status" value="1"/>
</dbReference>
<gene>
    <name evidence="6" type="ORF">B0E33_10910</name>
</gene>
<evidence type="ECO:0000256" key="2">
    <source>
        <dbReference type="ARBA" id="ARBA00022989"/>
    </source>
</evidence>
<dbReference type="InterPro" id="IPR020846">
    <property type="entry name" value="MFS_dom"/>
</dbReference>
<dbReference type="EMBL" id="CP019630">
    <property type="protein sequence ID" value="AQQ04034.1"/>
    <property type="molecule type" value="Genomic_DNA"/>
</dbReference>
<protein>
    <submittedName>
        <fullName evidence="6">MFS transporter</fullName>
    </submittedName>
</protein>
<organism evidence="6 7">
    <name type="scientific">Roseibium algicola</name>
    <dbReference type="NCBI Taxonomy" id="2857014"/>
    <lineage>
        <taxon>Bacteria</taxon>
        <taxon>Pseudomonadati</taxon>
        <taxon>Pseudomonadota</taxon>
        <taxon>Alphaproteobacteria</taxon>
        <taxon>Hyphomicrobiales</taxon>
        <taxon>Stappiaceae</taxon>
        <taxon>Roseibium</taxon>
    </lineage>
</organism>
<dbReference type="PROSITE" id="PS50850">
    <property type="entry name" value="MFS"/>
    <property type="match status" value="1"/>
</dbReference>
<reference evidence="6 7" key="1">
    <citation type="submission" date="2017-02" db="EMBL/GenBank/DDBJ databases">
        <authorList>
            <person name="Jeong S."/>
        </authorList>
    </citation>
    <scope>NUCLEOTIDE SEQUENCE [LARGE SCALE GENOMIC DNA]</scope>
    <source>
        <strain evidence="6 7">RMAR6-6</strain>
    </source>
</reference>
<feature type="transmembrane region" description="Helical" evidence="4">
    <location>
        <begin position="249"/>
        <end position="268"/>
    </location>
</feature>
<keyword evidence="1 4" id="KW-0812">Transmembrane</keyword>
<dbReference type="Gene3D" id="1.20.1250.20">
    <property type="entry name" value="MFS general substrate transporter like domains"/>
    <property type="match status" value="1"/>
</dbReference>
<proteinExistence type="predicted"/>
<evidence type="ECO:0000259" key="5">
    <source>
        <dbReference type="PROSITE" id="PS50850"/>
    </source>
</evidence>
<evidence type="ECO:0000256" key="1">
    <source>
        <dbReference type="ARBA" id="ARBA00022692"/>
    </source>
</evidence>
<dbReference type="InterPro" id="IPR011701">
    <property type="entry name" value="MFS"/>
</dbReference>
<feature type="transmembrane region" description="Helical" evidence="4">
    <location>
        <begin position="95"/>
        <end position="119"/>
    </location>
</feature>
<dbReference type="InterPro" id="IPR036259">
    <property type="entry name" value="MFS_trans_sf"/>
</dbReference>
<evidence type="ECO:0000256" key="3">
    <source>
        <dbReference type="ARBA" id="ARBA00023136"/>
    </source>
</evidence>
<keyword evidence="7" id="KW-1185">Reference proteome</keyword>
<feature type="transmembrane region" description="Helical" evidence="4">
    <location>
        <begin position="162"/>
        <end position="183"/>
    </location>
</feature>
<feature type="transmembrane region" description="Helical" evidence="4">
    <location>
        <begin position="131"/>
        <end position="150"/>
    </location>
</feature>
<feature type="transmembrane region" description="Helical" evidence="4">
    <location>
        <begin position="365"/>
        <end position="383"/>
    </location>
</feature>
<feature type="transmembrane region" description="Helical" evidence="4">
    <location>
        <begin position="70"/>
        <end position="89"/>
    </location>
</feature>
<feature type="transmembrane region" description="Helical" evidence="4">
    <location>
        <begin position="46"/>
        <end position="63"/>
    </location>
</feature>
<sequence length="392" mass="40874">MLTRNFLLILLANIVLGSAMPMLIILGGLAGGWLAPHVWLATAPPSTQMLVGIIVATPVSLFMGRFGRRAGFLLGAAMLVFGGVFAALALVLQSFILLCLAHAALGAALISVNYFRFAASEAVPAEHRAQAISFTLASGLVAALLGPQLFNEAKDALAPIPLAGAYLAIAMLGVLGALPVWWLRMPASPLKVAHRRAESAVRILSRNPRAVGAIGLAALSQAMMVLLMTPTPLAMIGCGFAEGQAADVIRWHVVAMFAPGFFTGFLIRRFGGTRIAVLGLVLLFASALTAWSGIGLLEFYGALVLLGVGWNFGFIGGTHLLQAALSDEERPLVQGVNDTLLAVSSSGASLLSGVLFAGIGWTGLAAVSAPVLVLLALILVLRFRRREAVARA</sequence>
<feature type="transmembrane region" description="Helical" evidence="4">
    <location>
        <begin position="275"/>
        <end position="294"/>
    </location>
</feature>
<accession>A0ABN4WQM3</accession>
<evidence type="ECO:0000256" key="4">
    <source>
        <dbReference type="SAM" id="Phobius"/>
    </source>
</evidence>
<keyword evidence="3 4" id="KW-0472">Membrane</keyword>
<dbReference type="RefSeq" id="WP_077291228.1">
    <property type="nucleotide sequence ID" value="NZ_CP019630.1"/>
</dbReference>
<dbReference type="Proteomes" id="UP000188174">
    <property type="component" value="Chromosome"/>
</dbReference>
<dbReference type="Pfam" id="PF07690">
    <property type="entry name" value="MFS_1"/>
    <property type="match status" value="1"/>
</dbReference>